<dbReference type="InterPro" id="IPR036691">
    <property type="entry name" value="Endo/exonu/phosph_ase_sf"/>
</dbReference>
<dbReference type="PANTHER" id="PTHR14859">
    <property type="entry name" value="CALCOFLUOR WHITE HYPERSENSITIVE PROTEIN PRECURSOR"/>
    <property type="match status" value="1"/>
</dbReference>
<evidence type="ECO:0000313" key="3">
    <source>
        <dbReference type="EMBL" id="SFI25160.1"/>
    </source>
</evidence>
<dbReference type="GO" id="GO:0004519">
    <property type="term" value="F:endonuclease activity"/>
    <property type="evidence" value="ECO:0007669"/>
    <property type="project" value="UniProtKB-KW"/>
</dbReference>
<reference evidence="3 4" key="1">
    <citation type="submission" date="2016-10" db="EMBL/GenBank/DDBJ databases">
        <authorList>
            <person name="de Groot N.N."/>
        </authorList>
    </citation>
    <scope>NUCLEOTIDE SEQUENCE [LARGE SCALE GENOMIC DNA]</scope>
    <source>
        <strain evidence="3 4">DSM 26000</strain>
    </source>
</reference>
<feature type="domain" description="Endonuclease/exonuclease/phosphatase" evidence="2">
    <location>
        <begin position="99"/>
        <end position="317"/>
    </location>
</feature>
<keyword evidence="1" id="KW-1133">Transmembrane helix</keyword>
<dbReference type="Gene3D" id="3.60.10.10">
    <property type="entry name" value="Endonuclease/exonuclease/phosphatase"/>
    <property type="match status" value="1"/>
</dbReference>
<gene>
    <name evidence="3" type="ORF">SAMN05443292_1949</name>
</gene>
<evidence type="ECO:0000313" key="4">
    <source>
        <dbReference type="Proteomes" id="UP000198931"/>
    </source>
</evidence>
<dbReference type="STRING" id="1125876.SAMN05443292_1949"/>
<keyword evidence="3" id="KW-0255">Endonuclease</keyword>
<sequence length="327" mass="38010">MKILRFVFLLIHLGIITLLLGNFLNIYVSPKTIPYLNFLSLAFPVLMILNLILILFWILLWKKRAFFFIILSLFLIKPTSRIINFNKEKKENANLKIITLNAHAGDLGRKNIEDFIDKEDPDILFLQEAGPISKPYNFKSLEYKKTENIVFFYSKYSILDSKDWLPKDNAHVKSYDISIRGKIYRFINIYLEPFYLNKSMVKPSENQDINEDKFKSLIKTMIPAFKSHQTQVAEIRKAVDNSPYPVIMAGDFNSVPNSYEYYHAGKGLQDAFEVVGSGSATSFHDWKFPIRIDYVFASKEITPISYKVDRSTRLSDHFPVIATFKIK</sequence>
<feature type="transmembrane region" description="Helical" evidence="1">
    <location>
        <begin position="35"/>
        <end position="59"/>
    </location>
</feature>
<dbReference type="AlphaFoldDB" id="A0A1I3GNZ3"/>
<dbReference type="PANTHER" id="PTHR14859:SF1">
    <property type="entry name" value="PGAP2-INTERACTING PROTEIN"/>
    <property type="match status" value="1"/>
</dbReference>
<organism evidence="3 4">
    <name type="scientific">Halpernia frigidisoli</name>
    <dbReference type="NCBI Taxonomy" id="1125876"/>
    <lineage>
        <taxon>Bacteria</taxon>
        <taxon>Pseudomonadati</taxon>
        <taxon>Bacteroidota</taxon>
        <taxon>Flavobacteriia</taxon>
        <taxon>Flavobacteriales</taxon>
        <taxon>Weeksellaceae</taxon>
        <taxon>Chryseobacterium group</taxon>
        <taxon>Halpernia</taxon>
    </lineage>
</organism>
<keyword evidence="1" id="KW-0812">Transmembrane</keyword>
<evidence type="ECO:0000259" key="2">
    <source>
        <dbReference type="Pfam" id="PF03372"/>
    </source>
</evidence>
<proteinExistence type="predicted"/>
<protein>
    <submittedName>
        <fullName evidence="3">Endonuclease/Exonuclease/phosphatase family protein</fullName>
    </submittedName>
</protein>
<feature type="transmembrane region" description="Helical" evidence="1">
    <location>
        <begin position="6"/>
        <end position="28"/>
    </location>
</feature>
<dbReference type="GO" id="GO:0016020">
    <property type="term" value="C:membrane"/>
    <property type="evidence" value="ECO:0007669"/>
    <property type="project" value="GOC"/>
</dbReference>
<accession>A0A1I3GNZ3</accession>
<dbReference type="GO" id="GO:0004527">
    <property type="term" value="F:exonuclease activity"/>
    <property type="evidence" value="ECO:0007669"/>
    <property type="project" value="UniProtKB-KW"/>
</dbReference>
<evidence type="ECO:0000256" key="1">
    <source>
        <dbReference type="SAM" id="Phobius"/>
    </source>
</evidence>
<keyword evidence="3" id="KW-0378">Hydrolase</keyword>
<keyword evidence="1" id="KW-0472">Membrane</keyword>
<dbReference type="EMBL" id="FOQT01000003">
    <property type="protein sequence ID" value="SFI25160.1"/>
    <property type="molecule type" value="Genomic_DNA"/>
</dbReference>
<dbReference type="OrthoDB" id="635146at2"/>
<dbReference type="RefSeq" id="WP_090080078.1">
    <property type="nucleotide sequence ID" value="NZ_FOQT01000003.1"/>
</dbReference>
<keyword evidence="3" id="KW-0269">Exonuclease</keyword>
<feature type="transmembrane region" description="Helical" evidence="1">
    <location>
        <begin position="65"/>
        <end position="83"/>
    </location>
</feature>
<dbReference type="InterPro" id="IPR051916">
    <property type="entry name" value="GPI-anchor_lipid_remodeler"/>
</dbReference>
<name>A0A1I3GNZ3_9FLAO</name>
<dbReference type="Proteomes" id="UP000198931">
    <property type="component" value="Unassembled WGS sequence"/>
</dbReference>
<dbReference type="SUPFAM" id="SSF56219">
    <property type="entry name" value="DNase I-like"/>
    <property type="match status" value="1"/>
</dbReference>
<keyword evidence="4" id="KW-1185">Reference proteome</keyword>
<dbReference type="GO" id="GO:0006506">
    <property type="term" value="P:GPI anchor biosynthetic process"/>
    <property type="evidence" value="ECO:0007669"/>
    <property type="project" value="TreeGrafter"/>
</dbReference>
<dbReference type="InterPro" id="IPR005135">
    <property type="entry name" value="Endo/exonuclease/phosphatase"/>
</dbReference>
<keyword evidence="3" id="KW-0540">Nuclease</keyword>
<dbReference type="Pfam" id="PF03372">
    <property type="entry name" value="Exo_endo_phos"/>
    <property type="match status" value="1"/>
</dbReference>